<dbReference type="RefSeq" id="XP_022247024.1">
    <property type="nucleotide sequence ID" value="XM_022391316.1"/>
</dbReference>
<keyword evidence="2" id="KW-0963">Cytoplasm</keyword>
<evidence type="ECO:0000256" key="2">
    <source>
        <dbReference type="ARBA" id="ARBA00022490"/>
    </source>
</evidence>
<keyword evidence="3 5" id="KW-0175">Coiled coil</keyword>
<evidence type="ECO:0000256" key="5">
    <source>
        <dbReference type="SAM" id="Coils"/>
    </source>
</evidence>
<dbReference type="PANTHER" id="PTHR23170">
    <property type="entry name" value="NY-REN-58 ANTIGEN"/>
    <property type="match status" value="1"/>
</dbReference>
<protein>
    <submittedName>
        <fullName evidence="8">Centrosomal protein of 83 kDa-like</fullName>
    </submittedName>
</protein>
<feature type="coiled-coil region" evidence="5">
    <location>
        <begin position="680"/>
        <end position="714"/>
    </location>
</feature>
<accession>A0ABM1STR8</accession>
<evidence type="ECO:0000313" key="8">
    <source>
        <dbReference type="RefSeq" id="XP_022247024.1"/>
    </source>
</evidence>
<keyword evidence="7" id="KW-1185">Reference proteome</keyword>
<evidence type="ECO:0000256" key="6">
    <source>
        <dbReference type="SAM" id="MobiDB-lite"/>
    </source>
</evidence>
<gene>
    <name evidence="8" type="primary">LOC106463736</name>
</gene>
<evidence type="ECO:0000256" key="1">
    <source>
        <dbReference type="ARBA" id="ARBA00004300"/>
    </source>
</evidence>
<organism evidence="7 8">
    <name type="scientific">Limulus polyphemus</name>
    <name type="common">Atlantic horseshoe crab</name>
    <dbReference type="NCBI Taxonomy" id="6850"/>
    <lineage>
        <taxon>Eukaryota</taxon>
        <taxon>Metazoa</taxon>
        <taxon>Ecdysozoa</taxon>
        <taxon>Arthropoda</taxon>
        <taxon>Chelicerata</taxon>
        <taxon>Merostomata</taxon>
        <taxon>Xiphosura</taxon>
        <taxon>Limulidae</taxon>
        <taxon>Limulus</taxon>
    </lineage>
</organism>
<dbReference type="InterPro" id="IPR052116">
    <property type="entry name" value="Centro_Cilium_Assembly"/>
</dbReference>
<evidence type="ECO:0000256" key="3">
    <source>
        <dbReference type="ARBA" id="ARBA00023054"/>
    </source>
</evidence>
<comment type="subcellular location">
    <subcellularLocation>
        <location evidence="1">Cytoplasm</location>
        <location evidence="1">Cytoskeleton</location>
        <location evidence="1">Microtubule organizing center</location>
        <location evidence="1">Centrosome</location>
    </subcellularLocation>
</comment>
<name>A0ABM1STR8_LIMPO</name>
<feature type="coiled-coil region" evidence="5">
    <location>
        <begin position="287"/>
        <end position="608"/>
    </location>
</feature>
<feature type="compositionally biased region" description="Acidic residues" evidence="6">
    <location>
        <begin position="726"/>
        <end position="739"/>
    </location>
</feature>
<keyword evidence="4" id="KW-0206">Cytoskeleton</keyword>
<sequence>MASGGFNAEGIPSGMEQSQTPSERLPGRLLTQELELWSMLTDERLRSEQHKMNYQALKSEHTRLQDEFLSLQLELKQTLEDYNQQKEKSQTALSQAEDVLQQKQAQIEELKAKLASQAPEVVQRHVQEKFERNFKGRCQELEQEADHYREEFNKLRYEHTMLKTQVEYLTTEHQRTLEELNFKHEGEINKLQEEVEQLRDKQTTQGEQTGLQVITLQKENSQLRLRVKALLTEMEEVQAQREKSSLEAENINRAQARQLTEQYANICTLESEKTGLNMQKEVIQKELSNTQEACNHLSTQLDLAKEEILKLKGQLDEVEHIAQVKLTELKMEAIKDKAEVERERDRLASELANMKLELEILEEKIRKQNQNLTDQELELQRQHHAARHYDLEVVRKLESEKLELELRVKELEDQQSEKVHEVHAELNKLQQKLQAALDGKMASEQELVTLKAKLAAVQLEVEELTQLRKENHSLQKEVSDLQKRVKVEENAQKELLQQRENLKEVLSQLRSDYQTLKSQGAQEKEVIERNLVKQRLNWEEEKRQYQRHIDDLEKEIREKHTQTNSEITGMKKKQKQYARLISKLKNKLEIAEAKIEQFQFEKGALKETVPPEVHSKLKKQFHDLKLRHQKFHHLLQTNFDDLSTGGLSTSKVPSTKTLLIPHVSTLTGDIESQFKNNLSIGQQTFELNTLKERLDQLDRQQKQHLEELTTLTSDIQSQKGNVATLSEEDDISESDPGDL</sequence>
<reference evidence="8" key="1">
    <citation type="submission" date="2025-08" db="UniProtKB">
        <authorList>
            <consortium name="RefSeq"/>
        </authorList>
    </citation>
    <scope>IDENTIFICATION</scope>
    <source>
        <tissue evidence="8">Muscle</tissue>
    </source>
</reference>
<feature type="coiled-coil region" evidence="5">
    <location>
        <begin position="47"/>
        <end position="254"/>
    </location>
</feature>
<feature type="region of interest" description="Disordered" evidence="6">
    <location>
        <begin position="716"/>
        <end position="739"/>
    </location>
</feature>
<feature type="region of interest" description="Disordered" evidence="6">
    <location>
        <begin position="1"/>
        <end position="24"/>
    </location>
</feature>
<dbReference type="PANTHER" id="PTHR23170:SF2">
    <property type="entry name" value="CENTROSOMAL PROTEIN OF 83 KDA"/>
    <property type="match status" value="1"/>
</dbReference>
<proteinExistence type="predicted"/>
<evidence type="ECO:0000256" key="4">
    <source>
        <dbReference type="ARBA" id="ARBA00023212"/>
    </source>
</evidence>
<dbReference type="Proteomes" id="UP000694941">
    <property type="component" value="Unplaced"/>
</dbReference>
<dbReference type="GeneID" id="106463736"/>
<evidence type="ECO:0000313" key="7">
    <source>
        <dbReference type="Proteomes" id="UP000694941"/>
    </source>
</evidence>